<reference evidence="4 5" key="1">
    <citation type="submission" date="2020-08" db="EMBL/GenBank/DDBJ databases">
        <title>Genomic Encyclopedia of Type Strains, Phase IV (KMG-IV): sequencing the most valuable type-strain genomes for metagenomic binning, comparative biology and taxonomic classification.</title>
        <authorList>
            <person name="Goeker M."/>
        </authorList>
    </citation>
    <scope>NUCLEOTIDE SEQUENCE [LARGE SCALE GENOMIC DNA]</scope>
    <source>
        <strain evidence="4 5">DSM 15581</strain>
    </source>
</reference>
<keyword evidence="1" id="KW-0233">DNA recombination</keyword>
<evidence type="ECO:0000256" key="2">
    <source>
        <dbReference type="SAM" id="MobiDB-lite"/>
    </source>
</evidence>
<accession>A0AAW3TXR2</accession>
<dbReference type="InterPro" id="IPR002104">
    <property type="entry name" value="Integrase_catalytic"/>
</dbReference>
<dbReference type="Proteomes" id="UP000528945">
    <property type="component" value="Unassembled WGS sequence"/>
</dbReference>
<dbReference type="GO" id="GO:0003677">
    <property type="term" value="F:DNA binding"/>
    <property type="evidence" value="ECO:0007669"/>
    <property type="project" value="InterPro"/>
</dbReference>
<dbReference type="RefSeq" id="WP_147037147.1">
    <property type="nucleotide sequence ID" value="NZ_JACIDB010000023.1"/>
</dbReference>
<evidence type="ECO:0000313" key="5">
    <source>
        <dbReference type="Proteomes" id="UP000528945"/>
    </source>
</evidence>
<dbReference type="CDD" id="cd00397">
    <property type="entry name" value="DNA_BRE_C"/>
    <property type="match status" value="1"/>
</dbReference>
<dbReference type="GO" id="GO:0015074">
    <property type="term" value="P:DNA integration"/>
    <property type="evidence" value="ECO:0007669"/>
    <property type="project" value="InterPro"/>
</dbReference>
<feature type="domain" description="Tyr recombinase" evidence="3">
    <location>
        <begin position="174"/>
        <end position="393"/>
    </location>
</feature>
<comment type="caution">
    <text evidence="4">The sequence shown here is derived from an EMBL/GenBank/DDBJ whole genome shotgun (WGS) entry which is preliminary data.</text>
</comment>
<name>A0AAW3TXR2_9SPHN</name>
<evidence type="ECO:0000259" key="3">
    <source>
        <dbReference type="PROSITE" id="PS51898"/>
    </source>
</evidence>
<organism evidence="4 5">
    <name type="scientific">Sphingomonas aquatilis</name>
    <dbReference type="NCBI Taxonomy" id="93063"/>
    <lineage>
        <taxon>Bacteria</taxon>
        <taxon>Pseudomonadati</taxon>
        <taxon>Pseudomonadota</taxon>
        <taxon>Alphaproteobacteria</taxon>
        <taxon>Sphingomonadales</taxon>
        <taxon>Sphingomonadaceae</taxon>
        <taxon>Sphingomonas</taxon>
    </lineage>
</organism>
<dbReference type="SUPFAM" id="SSF56349">
    <property type="entry name" value="DNA breaking-rejoining enzymes"/>
    <property type="match status" value="1"/>
</dbReference>
<gene>
    <name evidence="4" type="ORF">GGR47_003825</name>
</gene>
<keyword evidence="5" id="KW-1185">Reference proteome</keyword>
<dbReference type="GO" id="GO:0006310">
    <property type="term" value="P:DNA recombination"/>
    <property type="evidence" value="ECO:0007669"/>
    <property type="project" value="UniProtKB-KW"/>
</dbReference>
<dbReference type="AlphaFoldDB" id="A0AAW3TXR2"/>
<dbReference type="PROSITE" id="PS51898">
    <property type="entry name" value="TYR_RECOMBINASE"/>
    <property type="match status" value="1"/>
</dbReference>
<dbReference type="InterPro" id="IPR013762">
    <property type="entry name" value="Integrase-like_cat_sf"/>
</dbReference>
<dbReference type="EMBL" id="JACIDB010000023">
    <property type="protein sequence ID" value="MBB3877557.1"/>
    <property type="molecule type" value="Genomic_DNA"/>
</dbReference>
<proteinExistence type="predicted"/>
<sequence>MQPTTDKKRGPYYRKNVRFDGGERFAFMCARSNDLPDAWALRYALAKLRQKSINLANRVVDSLCLFYEWAENEGLDITQRLESGDLFSPMEIENLSEFMRTSKKAPLEVGAMKVKRVVVGNTHKDRMKRVLAYVNWRMSHISLAMTDQSRVYFINARLAVLKNVVASIAGSKQKQREALTDEELDFLMQVVRPDDPRNPFAPHTRDRNFCIVLFFVELGMREAEPLVLKSEHVNVAGRHPGISIVPNPNDPEEHRTDPPLVKTNGRDLPISPLLAFSMDRYIMKWRTKLPGHKRNPFIFLETNGGAAMSLDALYDIFRTLRARFPDDLPADLSSHRLRHTWNSRFRRLASEYGWPEAFRRIINNYIMGWNKTSEQDARYAHSEIVREAAKILRALHAPTDAMKAAA</sequence>
<evidence type="ECO:0000313" key="4">
    <source>
        <dbReference type="EMBL" id="MBB3877557.1"/>
    </source>
</evidence>
<dbReference type="InterPro" id="IPR011010">
    <property type="entry name" value="DNA_brk_join_enz"/>
</dbReference>
<feature type="region of interest" description="Disordered" evidence="2">
    <location>
        <begin position="239"/>
        <end position="263"/>
    </location>
</feature>
<dbReference type="Gene3D" id="1.10.443.10">
    <property type="entry name" value="Intergrase catalytic core"/>
    <property type="match status" value="1"/>
</dbReference>
<protein>
    <submittedName>
        <fullName evidence="4">Integrase</fullName>
    </submittedName>
</protein>
<evidence type="ECO:0000256" key="1">
    <source>
        <dbReference type="ARBA" id="ARBA00023172"/>
    </source>
</evidence>